<feature type="transmembrane region" description="Helical" evidence="1">
    <location>
        <begin position="50"/>
        <end position="68"/>
    </location>
</feature>
<reference evidence="2 3" key="1">
    <citation type="submission" date="2018-05" db="EMBL/GenBank/DDBJ databases">
        <title>Brumimicrobium oceani sp. nov., isolated from coastal sediment.</title>
        <authorList>
            <person name="Kou Y."/>
        </authorList>
    </citation>
    <scope>NUCLEOTIDE SEQUENCE [LARGE SCALE GENOMIC DNA]</scope>
    <source>
        <strain evidence="2 3">C305</strain>
    </source>
</reference>
<keyword evidence="1" id="KW-0472">Membrane</keyword>
<dbReference type="AlphaFoldDB" id="A0A2U2XBQ6"/>
<keyword evidence="1" id="KW-0812">Transmembrane</keyword>
<protein>
    <submittedName>
        <fullName evidence="2">Uncharacterized protein</fullName>
    </submittedName>
</protein>
<evidence type="ECO:0000313" key="2">
    <source>
        <dbReference type="EMBL" id="PWH85239.1"/>
    </source>
</evidence>
<feature type="transmembrane region" description="Helical" evidence="1">
    <location>
        <begin position="12"/>
        <end position="30"/>
    </location>
</feature>
<reference evidence="2 3" key="2">
    <citation type="submission" date="2018-05" db="EMBL/GenBank/DDBJ databases">
        <authorList>
            <person name="Lanie J.A."/>
            <person name="Ng W.-L."/>
            <person name="Kazmierczak K.M."/>
            <person name="Andrzejewski T.M."/>
            <person name="Davidsen T.M."/>
            <person name="Wayne K.J."/>
            <person name="Tettelin H."/>
            <person name="Glass J.I."/>
            <person name="Rusch D."/>
            <person name="Podicherti R."/>
            <person name="Tsui H.-C.T."/>
            <person name="Winkler M.E."/>
        </authorList>
    </citation>
    <scope>NUCLEOTIDE SEQUENCE [LARGE SCALE GENOMIC DNA]</scope>
    <source>
        <strain evidence="2 3">C305</strain>
    </source>
</reference>
<organism evidence="2 3">
    <name type="scientific">Brumimicrobium oceani</name>
    <dbReference type="NCBI Taxonomy" id="2100725"/>
    <lineage>
        <taxon>Bacteria</taxon>
        <taxon>Pseudomonadati</taxon>
        <taxon>Bacteroidota</taxon>
        <taxon>Flavobacteriia</taxon>
        <taxon>Flavobacteriales</taxon>
        <taxon>Crocinitomicaceae</taxon>
        <taxon>Brumimicrobium</taxon>
    </lineage>
</organism>
<dbReference type="EMBL" id="QFRJ01000007">
    <property type="protein sequence ID" value="PWH85239.1"/>
    <property type="molecule type" value="Genomic_DNA"/>
</dbReference>
<dbReference type="OrthoDB" id="10020839at2"/>
<dbReference type="RefSeq" id="WP_109359642.1">
    <property type="nucleotide sequence ID" value="NZ_QFRJ01000007.1"/>
</dbReference>
<name>A0A2U2XBQ6_9FLAO</name>
<gene>
    <name evidence="2" type="ORF">DIT68_09885</name>
</gene>
<sequence length="134" mass="15233">MILLGTFAGGQIVVLLIFLLLIVFMIWRIIKYYNYKSKQGKLKGSLLKTIGVLLIVIVGVTLPFHYVIEEGSAFPKANLTFKNTFITSSDVKAIIKRYNQASFMEKMQIRKDPFIETLFEKGILTESTNSNSDF</sequence>
<keyword evidence="3" id="KW-1185">Reference proteome</keyword>
<dbReference type="Proteomes" id="UP000245370">
    <property type="component" value="Unassembled WGS sequence"/>
</dbReference>
<comment type="caution">
    <text evidence="2">The sequence shown here is derived from an EMBL/GenBank/DDBJ whole genome shotgun (WGS) entry which is preliminary data.</text>
</comment>
<evidence type="ECO:0000313" key="3">
    <source>
        <dbReference type="Proteomes" id="UP000245370"/>
    </source>
</evidence>
<keyword evidence="1" id="KW-1133">Transmembrane helix</keyword>
<accession>A0A2U2XBQ6</accession>
<evidence type="ECO:0000256" key="1">
    <source>
        <dbReference type="SAM" id="Phobius"/>
    </source>
</evidence>
<proteinExistence type="predicted"/>